<keyword evidence="3" id="KW-1185">Reference proteome</keyword>
<dbReference type="PANTHER" id="PTHR10098">
    <property type="entry name" value="RAPSYN-RELATED"/>
    <property type="match status" value="1"/>
</dbReference>
<dbReference type="RefSeq" id="WP_145067857.1">
    <property type="nucleotide sequence ID" value="NZ_CP036287.1"/>
</dbReference>
<reference evidence="2 3" key="1">
    <citation type="submission" date="2019-02" db="EMBL/GenBank/DDBJ databases">
        <title>Deep-cultivation of Planctomycetes and their phenomic and genomic characterization uncovers novel biology.</title>
        <authorList>
            <person name="Wiegand S."/>
            <person name="Jogler M."/>
            <person name="Boedeker C."/>
            <person name="Pinto D."/>
            <person name="Vollmers J."/>
            <person name="Rivas-Marin E."/>
            <person name="Kohn T."/>
            <person name="Peeters S.H."/>
            <person name="Heuer A."/>
            <person name="Rast P."/>
            <person name="Oberbeckmann S."/>
            <person name="Bunk B."/>
            <person name="Jeske O."/>
            <person name="Meyerdierks A."/>
            <person name="Storesund J.E."/>
            <person name="Kallscheuer N."/>
            <person name="Luecker S."/>
            <person name="Lage O.M."/>
            <person name="Pohl T."/>
            <person name="Merkel B.J."/>
            <person name="Hornburger P."/>
            <person name="Mueller R.-W."/>
            <person name="Bruemmer F."/>
            <person name="Labrenz M."/>
            <person name="Spormann A.M."/>
            <person name="Op den Camp H."/>
            <person name="Overmann J."/>
            <person name="Amann R."/>
            <person name="Jetten M.S.M."/>
            <person name="Mascher T."/>
            <person name="Medema M.H."/>
            <person name="Devos D.P."/>
            <person name="Kaster A.-K."/>
            <person name="Ovreas L."/>
            <person name="Rohde M."/>
            <person name="Galperin M.Y."/>
            <person name="Jogler C."/>
        </authorList>
    </citation>
    <scope>NUCLEOTIDE SEQUENCE [LARGE SCALE GENOMIC DNA]</scope>
    <source>
        <strain evidence="2 3">Pla133</strain>
    </source>
</reference>
<dbReference type="AlphaFoldDB" id="A0A518BNW6"/>
<proteinExistence type="predicted"/>
<evidence type="ECO:0000313" key="2">
    <source>
        <dbReference type="EMBL" id="QDU68657.1"/>
    </source>
</evidence>
<dbReference type="Pfam" id="PF12770">
    <property type="entry name" value="CHAT"/>
    <property type="match status" value="1"/>
</dbReference>
<dbReference type="EMBL" id="CP036287">
    <property type="protein sequence ID" value="QDU68657.1"/>
    <property type="molecule type" value="Genomic_DNA"/>
</dbReference>
<dbReference type="Proteomes" id="UP000316921">
    <property type="component" value="Chromosome"/>
</dbReference>
<accession>A0A518BNW6</accession>
<dbReference type="KEGG" id="pbap:Pla133_37590"/>
<evidence type="ECO:0000313" key="3">
    <source>
        <dbReference type="Proteomes" id="UP000316921"/>
    </source>
</evidence>
<dbReference type="InterPro" id="IPR011990">
    <property type="entry name" value="TPR-like_helical_dom_sf"/>
</dbReference>
<protein>
    <submittedName>
        <fullName evidence="2">CHAT domain protein</fullName>
    </submittedName>
</protein>
<organism evidence="2 3">
    <name type="scientific">Engelhardtia mirabilis</name>
    <dbReference type="NCBI Taxonomy" id="2528011"/>
    <lineage>
        <taxon>Bacteria</taxon>
        <taxon>Pseudomonadati</taxon>
        <taxon>Planctomycetota</taxon>
        <taxon>Planctomycetia</taxon>
        <taxon>Planctomycetia incertae sedis</taxon>
        <taxon>Engelhardtia</taxon>
    </lineage>
</organism>
<evidence type="ECO:0000259" key="1">
    <source>
        <dbReference type="Pfam" id="PF12770"/>
    </source>
</evidence>
<dbReference type="PANTHER" id="PTHR10098:SF108">
    <property type="entry name" value="TETRATRICOPEPTIDE REPEAT PROTEIN 28"/>
    <property type="match status" value="1"/>
</dbReference>
<gene>
    <name evidence="2" type="ORF">Pla133_37590</name>
</gene>
<name>A0A518BNW6_9BACT</name>
<sequence length="936" mass="101761">MTVPAPLDDFALTLLARRGEAPEWGQFARLPLPEREIVVERLKAEVDQRVRSAPPTALEAAQALMRAVELVPGRRALGLRGRAAAFHMNGQSEAALCDYEEAAGLYTDLGDEEQLARVLRSMVDVLHRAGKVERALAVGEQAREIFDRRGEQRLLAQLEVNLGNVRLRCGELLLAADCYATALSRFEACGDEVGGAFATFSLANLDRDGGRLSSAELRYRGAREAWQAAGLEAHVADCDHSLAALDARQGRFAAAILELEQARRLYLETSRPTGVPECDLELAEIHFRLDAWYDALECAERAAIGFRASGYELELGRALSLSGLARERVGDVAGAVRDMDQAEEFFAAFGNQVQLAALTVHRAALLLDAGAAEQALPIVEDALAELKRERHHLLADLAGVVRIRALAAVGRADEAVSAVHALLAREAHSPLDALVRIEAHQVEAGIHRRLGRAAEERRALQDAITVVESSYAEVLGADARIAYFRGRHALFENLAWNLLESGTALEVREALRVLEAGRGRSRREDRRREDSADARELRERMDWMLSRRLDAELARPAAGGVPTDVELTNCERALLRAERSASRAPSRPAQEERLDGLLACREEGETLLVYLVSARGAAALVVDDRGLRKVPLSATLDEIAALRDRLRVQIHKYQLGSEYLARQERRLRRSFDSILSALGELLLAPLVGDLDGGPLVIVPYGGLHGLPFHAMNVGGEPLVVRCEVSYSPSLGLLADRRRRASASEPQRGVLIVGTEDARAPRIAREADAAAQHYGNRVEALEPTDLRGRLAQGCSASLLHIGAHGSFRADHPLFSGLDLGGTFLTAFDLRAMEIDVDLVVLSGCETSRQVRLAGEELFGLQRALFDAGVGAVLGSLWPVLDDPTAELMSRFYRRLAQGESARRALAGAQRETLAGGASPLAWAPFALVGDGLRVCPA</sequence>
<feature type="domain" description="CHAT" evidence="1">
    <location>
        <begin position="675"/>
        <end position="929"/>
    </location>
</feature>
<dbReference type="InterPro" id="IPR024983">
    <property type="entry name" value="CHAT_dom"/>
</dbReference>
<dbReference type="Gene3D" id="1.25.40.10">
    <property type="entry name" value="Tetratricopeptide repeat domain"/>
    <property type="match status" value="2"/>
</dbReference>
<dbReference type="SUPFAM" id="SSF48452">
    <property type="entry name" value="TPR-like"/>
    <property type="match status" value="2"/>
</dbReference>